<evidence type="ECO:0000313" key="4">
    <source>
        <dbReference type="Ensembl" id="ENSSFAP00005043806.1"/>
    </source>
</evidence>
<keyword evidence="5" id="KW-1185">Reference proteome</keyword>
<sequence length="304" mass="33036">MRNNLRCELEDFISFKSSEGTGYTCSLSRLFFRFGFLIRPQVISEDIYSVLLVLKGRGPLREKMQFNLVLFTFLCNTSWGIFVQTTHGPVVNCCIKLTGAKVTLDKVQKYTIQSSAACPISAVKIVTKQGKTLCADPNDNWTKKAMEKVDKEKQPRPATRTKEKLKSVATPVMSTSTQNPLQTTPATSSPTKKPPQTTTATSSSTKNLPQTTTAMSSSTQNLPQITPGFSTSTKNPPQTTPATSSSTKNPPQTTPATSSSTQNLPQTTPAMSTLTQNSPQTTPVMSISTKNPPQATPATHEYCV</sequence>
<feature type="compositionally biased region" description="Polar residues" evidence="2">
    <location>
        <begin position="206"/>
        <end position="235"/>
    </location>
</feature>
<dbReference type="InterPro" id="IPR039809">
    <property type="entry name" value="Chemokine_b/g/d"/>
</dbReference>
<dbReference type="AlphaFoldDB" id="A0A672IPP9"/>
<feature type="compositionally biased region" description="Polar residues" evidence="2">
    <location>
        <begin position="263"/>
        <end position="297"/>
    </location>
</feature>
<feature type="region of interest" description="Disordered" evidence="2">
    <location>
        <begin position="146"/>
        <end position="304"/>
    </location>
</feature>
<name>A0A672IPP9_SALFA</name>
<dbReference type="GO" id="GO:0008009">
    <property type="term" value="F:chemokine activity"/>
    <property type="evidence" value="ECO:0007669"/>
    <property type="project" value="InterPro"/>
</dbReference>
<feature type="compositionally biased region" description="Low complexity" evidence="2">
    <location>
        <begin position="182"/>
        <end position="205"/>
    </location>
</feature>
<dbReference type="Pfam" id="PF00048">
    <property type="entry name" value="IL8"/>
    <property type="match status" value="1"/>
</dbReference>
<accession>A0A672IPP9</accession>
<reference evidence="4" key="2">
    <citation type="submission" date="2025-08" db="UniProtKB">
        <authorList>
            <consortium name="Ensembl"/>
        </authorList>
    </citation>
    <scope>IDENTIFICATION</scope>
</reference>
<reference evidence="4" key="1">
    <citation type="submission" date="2019-06" db="EMBL/GenBank/DDBJ databases">
        <authorList>
            <consortium name="Wellcome Sanger Institute Data Sharing"/>
        </authorList>
    </citation>
    <scope>NUCLEOTIDE SEQUENCE [LARGE SCALE GENOMIC DNA]</scope>
</reference>
<organism evidence="4 5">
    <name type="scientific">Salarias fasciatus</name>
    <name type="common">Jewelled blenny</name>
    <name type="synonym">Blennius fasciatus</name>
    <dbReference type="NCBI Taxonomy" id="181472"/>
    <lineage>
        <taxon>Eukaryota</taxon>
        <taxon>Metazoa</taxon>
        <taxon>Chordata</taxon>
        <taxon>Craniata</taxon>
        <taxon>Vertebrata</taxon>
        <taxon>Euteleostomi</taxon>
        <taxon>Actinopterygii</taxon>
        <taxon>Neopterygii</taxon>
        <taxon>Teleostei</taxon>
        <taxon>Neoteleostei</taxon>
        <taxon>Acanthomorphata</taxon>
        <taxon>Ovalentaria</taxon>
        <taxon>Blenniimorphae</taxon>
        <taxon>Blenniiformes</taxon>
        <taxon>Blennioidei</taxon>
        <taxon>Blenniidae</taxon>
        <taxon>Salariinae</taxon>
        <taxon>Salarias</taxon>
    </lineage>
</organism>
<reference evidence="4" key="3">
    <citation type="submission" date="2025-09" db="UniProtKB">
        <authorList>
            <consortium name="Ensembl"/>
        </authorList>
    </citation>
    <scope>IDENTIFICATION</scope>
</reference>
<dbReference type="SUPFAM" id="SSF54117">
    <property type="entry name" value="Interleukin 8-like chemokines"/>
    <property type="match status" value="1"/>
</dbReference>
<proteinExistence type="predicted"/>
<evidence type="ECO:0000256" key="1">
    <source>
        <dbReference type="ARBA" id="ARBA00022514"/>
    </source>
</evidence>
<feature type="compositionally biased region" description="Low complexity" evidence="2">
    <location>
        <begin position="236"/>
        <end position="262"/>
    </location>
</feature>
<dbReference type="InterPro" id="IPR036048">
    <property type="entry name" value="Interleukin_8-like_sf"/>
</dbReference>
<keyword evidence="1" id="KW-0202">Cytokine</keyword>
<dbReference type="GO" id="GO:0006955">
    <property type="term" value="P:immune response"/>
    <property type="evidence" value="ECO:0007669"/>
    <property type="project" value="InterPro"/>
</dbReference>
<dbReference type="Proteomes" id="UP000472267">
    <property type="component" value="Chromosome 18"/>
</dbReference>
<dbReference type="CDD" id="cd00272">
    <property type="entry name" value="Chemokine_CC"/>
    <property type="match status" value="1"/>
</dbReference>
<dbReference type="PANTHER" id="PTHR12015:SF177">
    <property type="entry name" value="CHEMOKINE INTERLEUKIN-8-LIKE DOMAIN-CONTAINING PROTEIN"/>
    <property type="match status" value="1"/>
</dbReference>
<protein>
    <recommendedName>
        <fullName evidence="3">Chemokine interleukin-8-like domain-containing protein</fullName>
    </recommendedName>
</protein>
<evidence type="ECO:0000259" key="3">
    <source>
        <dbReference type="SMART" id="SM00199"/>
    </source>
</evidence>
<dbReference type="Gene3D" id="2.40.50.40">
    <property type="match status" value="1"/>
</dbReference>
<gene>
    <name evidence="4" type="primary">LOC115405667</name>
</gene>
<feature type="compositionally biased region" description="Basic and acidic residues" evidence="2">
    <location>
        <begin position="146"/>
        <end position="166"/>
    </location>
</feature>
<dbReference type="SMART" id="SM00199">
    <property type="entry name" value="SCY"/>
    <property type="match status" value="1"/>
</dbReference>
<feature type="compositionally biased region" description="Polar residues" evidence="2">
    <location>
        <begin position="172"/>
        <end position="181"/>
    </location>
</feature>
<dbReference type="InParanoid" id="A0A672IPP9"/>
<feature type="domain" description="Chemokine interleukin-8-like" evidence="3">
    <location>
        <begin position="90"/>
        <end position="149"/>
    </location>
</feature>
<dbReference type="GO" id="GO:0005615">
    <property type="term" value="C:extracellular space"/>
    <property type="evidence" value="ECO:0007669"/>
    <property type="project" value="UniProtKB-KW"/>
</dbReference>
<dbReference type="Ensembl" id="ENSSFAT00005045357.1">
    <property type="protein sequence ID" value="ENSSFAP00005043806.1"/>
    <property type="gene ID" value="ENSSFAG00005021607.1"/>
</dbReference>
<dbReference type="OMA" id="TMKKWQK"/>
<evidence type="ECO:0000256" key="2">
    <source>
        <dbReference type="SAM" id="MobiDB-lite"/>
    </source>
</evidence>
<dbReference type="PANTHER" id="PTHR12015">
    <property type="entry name" value="SMALL INDUCIBLE CYTOKINE A"/>
    <property type="match status" value="1"/>
</dbReference>
<dbReference type="InterPro" id="IPR001811">
    <property type="entry name" value="Chemokine_IL8-like_dom"/>
</dbReference>
<evidence type="ECO:0000313" key="5">
    <source>
        <dbReference type="Proteomes" id="UP000472267"/>
    </source>
</evidence>